<evidence type="ECO:0000313" key="2">
    <source>
        <dbReference type="Proteomes" id="UP000188879"/>
    </source>
</evidence>
<evidence type="ECO:0000313" key="1">
    <source>
        <dbReference type="EMBL" id="ONG57329.1"/>
    </source>
</evidence>
<protein>
    <submittedName>
        <fullName evidence="1">Uncharacterized protein</fullName>
    </submittedName>
</protein>
<reference evidence="1 2" key="1">
    <citation type="submission" date="2016-10" db="EMBL/GenBank/DDBJ databases">
        <title>Draft Genome sequence of Roseomonas sp. strain M3.</title>
        <authorList>
            <person name="Subhash Y."/>
            <person name="Lee S."/>
        </authorList>
    </citation>
    <scope>NUCLEOTIDE SEQUENCE [LARGE SCALE GENOMIC DNA]</scope>
    <source>
        <strain evidence="1 2">M3</strain>
    </source>
</reference>
<proteinExistence type="predicted"/>
<name>A0A1V2H7M6_9PROT</name>
<dbReference type="RefSeq" id="WP_076956103.1">
    <property type="nucleotide sequence ID" value="NZ_MLCO01000026.1"/>
</dbReference>
<dbReference type="EMBL" id="MLCO01000026">
    <property type="protein sequence ID" value="ONG57329.1"/>
    <property type="molecule type" value="Genomic_DNA"/>
</dbReference>
<dbReference type="OrthoDB" id="7259427at2"/>
<gene>
    <name evidence="1" type="ORF">BKE38_04035</name>
</gene>
<dbReference type="AlphaFoldDB" id="A0A1V2H7M6"/>
<accession>A0A1V2H7M6</accession>
<dbReference type="Proteomes" id="UP000188879">
    <property type="component" value="Unassembled WGS sequence"/>
</dbReference>
<comment type="caution">
    <text evidence="1">The sequence shown here is derived from an EMBL/GenBank/DDBJ whole genome shotgun (WGS) entry which is preliminary data.</text>
</comment>
<keyword evidence="2" id="KW-1185">Reference proteome</keyword>
<sequence length="243" mass="26983">MINVEHFRKLWVLTSSSNQHEADQALRKATMILAADGKTLDDVPGLLAGFAYSAAMESLMDTMWGPGSAHAAERAAKRQAVIDRYGSKEAALAPTEWERLLDGAVEPFKLNVQYRFSNGTYPTESLGGWMGTLSDDEPPSDVREAVERAYPLPRTIDEAKVEKDRWALRCQDLHDLLGIEAGDMPLSLAAYLRSEIVTHLFETELRAKDVYDVISRVIAFRQQGMDPTDVQMAAIQADLEGLL</sequence>
<organism evidence="1 2">
    <name type="scientific">Teichococcus deserti</name>
    <dbReference type="NCBI Taxonomy" id="1817963"/>
    <lineage>
        <taxon>Bacteria</taxon>
        <taxon>Pseudomonadati</taxon>
        <taxon>Pseudomonadota</taxon>
        <taxon>Alphaproteobacteria</taxon>
        <taxon>Acetobacterales</taxon>
        <taxon>Roseomonadaceae</taxon>
        <taxon>Roseomonas</taxon>
    </lineage>
</organism>